<sequence>MKKKKKKSTGTTKSGPLVGQVGGRAAGQGVGKGRPVGDEKRGRPALHFTGWPTASPLSRVAALPLPTLPFPYPPFSNPFPLPPLLPPTEFRHIYFPVDVFNNNNTNNAMMQHPPPQRRTDEIAARNTTRHWRRSALDGNTVHPRQSTNTGPPAAASLIPLHPSPPPPTISTT</sequence>
<feature type="region of interest" description="Disordered" evidence="1">
    <location>
        <begin position="1"/>
        <end position="50"/>
    </location>
</feature>
<dbReference type="AlphaFoldDB" id="A0A5B7DMQ7"/>
<feature type="compositionally biased region" description="Gly residues" evidence="1">
    <location>
        <begin position="20"/>
        <end position="34"/>
    </location>
</feature>
<accession>A0A5B7DMQ7</accession>
<keyword evidence="3" id="KW-1185">Reference proteome</keyword>
<evidence type="ECO:0000256" key="1">
    <source>
        <dbReference type="SAM" id="MobiDB-lite"/>
    </source>
</evidence>
<comment type="caution">
    <text evidence="2">The sequence shown here is derived from an EMBL/GenBank/DDBJ whole genome shotgun (WGS) entry which is preliminary data.</text>
</comment>
<feature type="region of interest" description="Disordered" evidence="1">
    <location>
        <begin position="132"/>
        <end position="172"/>
    </location>
</feature>
<evidence type="ECO:0000313" key="3">
    <source>
        <dbReference type="Proteomes" id="UP000324222"/>
    </source>
</evidence>
<feature type="compositionally biased region" description="Low complexity" evidence="1">
    <location>
        <begin position="151"/>
        <end position="160"/>
    </location>
</feature>
<feature type="compositionally biased region" description="Pro residues" evidence="1">
    <location>
        <begin position="161"/>
        <end position="172"/>
    </location>
</feature>
<reference evidence="2 3" key="1">
    <citation type="submission" date="2019-05" db="EMBL/GenBank/DDBJ databases">
        <title>Another draft genome of Portunus trituberculatus and its Hox gene families provides insights of decapod evolution.</title>
        <authorList>
            <person name="Jeong J.-H."/>
            <person name="Song I."/>
            <person name="Kim S."/>
            <person name="Choi T."/>
            <person name="Kim D."/>
            <person name="Ryu S."/>
            <person name="Kim W."/>
        </authorList>
    </citation>
    <scope>NUCLEOTIDE SEQUENCE [LARGE SCALE GENOMIC DNA]</scope>
    <source>
        <tissue evidence="2">Muscle</tissue>
    </source>
</reference>
<evidence type="ECO:0000313" key="2">
    <source>
        <dbReference type="EMBL" id="MPC22324.1"/>
    </source>
</evidence>
<organism evidence="2 3">
    <name type="scientific">Portunus trituberculatus</name>
    <name type="common">Swimming crab</name>
    <name type="synonym">Neptunus trituberculatus</name>
    <dbReference type="NCBI Taxonomy" id="210409"/>
    <lineage>
        <taxon>Eukaryota</taxon>
        <taxon>Metazoa</taxon>
        <taxon>Ecdysozoa</taxon>
        <taxon>Arthropoda</taxon>
        <taxon>Crustacea</taxon>
        <taxon>Multicrustacea</taxon>
        <taxon>Malacostraca</taxon>
        <taxon>Eumalacostraca</taxon>
        <taxon>Eucarida</taxon>
        <taxon>Decapoda</taxon>
        <taxon>Pleocyemata</taxon>
        <taxon>Brachyura</taxon>
        <taxon>Eubrachyura</taxon>
        <taxon>Portunoidea</taxon>
        <taxon>Portunidae</taxon>
        <taxon>Portuninae</taxon>
        <taxon>Portunus</taxon>
    </lineage>
</organism>
<proteinExistence type="predicted"/>
<dbReference type="Proteomes" id="UP000324222">
    <property type="component" value="Unassembled WGS sequence"/>
</dbReference>
<dbReference type="EMBL" id="VSRR010001075">
    <property type="protein sequence ID" value="MPC22324.1"/>
    <property type="molecule type" value="Genomic_DNA"/>
</dbReference>
<gene>
    <name evidence="2" type="ORF">E2C01_015334</name>
</gene>
<name>A0A5B7DMQ7_PORTR</name>
<protein>
    <submittedName>
        <fullName evidence="2">Uncharacterized protein</fullName>
    </submittedName>
</protein>